<feature type="repeat" description="PPR" evidence="4">
    <location>
        <begin position="29"/>
        <end position="63"/>
    </location>
</feature>
<feature type="repeat" description="PPR" evidence="4">
    <location>
        <begin position="1"/>
        <end position="28"/>
    </location>
</feature>
<dbReference type="InterPro" id="IPR011990">
    <property type="entry name" value="TPR-like_helical_dom_sf"/>
</dbReference>
<evidence type="ECO:0000313" key="5">
    <source>
        <dbReference type="EMBL" id="KAJ1690205.1"/>
    </source>
</evidence>
<name>A0A9Q0CAA6_9POAL</name>
<feature type="repeat" description="PPR" evidence="4">
    <location>
        <begin position="130"/>
        <end position="164"/>
    </location>
</feature>
<dbReference type="InterPro" id="IPR002885">
    <property type="entry name" value="PPR_rpt"/>
</dbReference>
<evidence type="ECO:0000313" key="6">
    <source>
        <dbReference type="Proteomes" id="UP001151287"/>
    </source>
</evidence>
<dbReference type="EMBL" id="JAMQYH010000004">
    <property type="protein sequence ID" value="KAJ1690205.1"/>
    <property type="molecule type" value="Genomic_DNA"/>
</dbReference>
<comment type="similarity">
    <text evidence="1">Belongs to the PPR family. P subfamily.</text>
</comment>
<keyword evidence="2" id="KW-0677">Repeat</keyword>
<gene>
    <name evidence="5" type="ORF">LUZ63_014360</name>
</gene>
<organism evidence="5 6">
    <name type="scientific">Rhynchospora breviuscula</name>
    <dbReference type="NCBI Taxonomy" id="2022672"/>
    <lineage>
        <taxon>Eukaryota</taxon>
        <taxon>Viridiplantae</taxon>
        <taxon>Streptophyta</taxon>
        <taxon>Embryophyta</taxon>
        <taxon>Tracheophyta</taxon>
        <taxon>Spermatophyta</taxon>
        <taxon>Magnoliopsida</taxon>
        <taxon>Liliopsida</taxon>
        <taxon>Poales</taxon>
        <taxon>Cyperaceae</taxon>
        <taxon>Cyperoideae</taxon>
        <taxon>Rhynchosporeae</taxon>
        <taxon>Rhynchospora</taxon>
    </lineage>
</organism>
<evidence type="ECO:0000256" key="2">
    <source>
        <dbReference type="ARBA" id="ARBA00022737"/>
    </source>
</evidence>
<dbReference type="OrthoDB" id="185373at2759"/>
<dbReference type="NCBIfam" id="TIGR00756">
    <property type="entry name" value="PPR"/>
    <property type="match status" value="4"/>
</dbReference>
<dbReference type="Gene3D" id="1.25.40.10">
    <property type="entry name" value="Tetratricopeptide repeat domain"/>
    <property type="match status" value="2"/>
</dbReference>
<sequence length="277" mass="31747">MISIYGKSLDHEKASNLVQEMQMKGIQPNAITYSTIISFWGKAGKLDHAAKLFQKLRESGVEIDPVLYQTMIVVYERAGLVANARRLLHDLKHPKNMPKDTAIKILANSGRVEEAVWVFRQVVKEGEVKELSVYGSMIELFSRNWQHKNVVEVFNEMHERGFFPDSKTIATVLTLNAYGKLREFDKASALYSEMEEEMCVFTDGVHFQMLSLLGMKGDFDEVDRLIEKLSKDPEIDKKELRLVAASLYERANRLDEASQIYDRIRNSDYITDTLEAS</sequence>
<dbReference type="PROSITE" id="PS51375">
    <property type="entry name" value="PPR"/>
    <property type="match status" value="3"/>
</dbReference>
<dbReference type="PANTHER" id="PTHR47447">
    <property type="entry name" value="OS03G0856100 PROTEIN"/>
    <property type="match status" value="1"/>
</dbReference>
<dbReference type="Proteomes" id="UP001151287">
    <property type="component" value="Unassembled WGS sequence"/>
</dbReference>
<accession>A0A9Q0CAA6</accession>
<dbReference type="AlphaFoldDB" id="A0A9Q0CAA6"/>
<protein>
    <recommendedName>
        <fullName evidence="7">Pentatricopeptide repeat-containing protein</fullName>
    </recommendedName>
</protein>
<comment type="caution">
    <text evidence="5">The sequence shown here is derived from an EMBL/GenBank/DDBJ whole genome shotgun (WGS) entry which is preliminary data.</text>
</comment>
<evidence type="ECO:0000256" key="3">
    <source>
        <dbReference type="ARBA" id="ARBA00022946"/>
    </source>
</evidence>
<dbReference type="Pfam" id="PF12854">
    <property type="entry name" value="PPR_1"/>
    <property type="match status" value="1"/>
</dbReference>
<dbReference type="PANTHER" id="PTHR47447:SF17">
    <property type="entry name" value="OS12G0638900 PROTEIN"/>
    <property type="match status" value="1"/>
</dbReference>
<keyword evidence="3" id="KW-0809">Transit peptide</keyword>
<proteinExistence type="inferred from homology"/>
<evidence type="ECO:0000256" key="1">
    <source>
        <dbReference type="ARBA" id="ARBA00007626"/>
    </source>
</evidence>
<dbReference type="Pfam" id="PF01535">
    <property type="entry name" value="PPR"/>
    <property type="match status" value="3"/>
</dbReference>
<evidence type="ECO:0000256" key="4">
    <source>
        <dbReference type="PROSITE-ProRule" id="PRU00708"/>
    </source>
</evidence>
<keyword evidence="6" id="KW-1185">Reference proteome</keyword>
<evidence type="ECO:0008006" key="7">
    <source>
        <dbReference type="Google" id="ProtNLM"/>
    </source>
</evidence>
<reference evidence="5" key="1">
    <citation type="journal article" date="2022" name="Cell">
        <title>Repeat-based holocentromeres influence genome architecture and karyotype evolution.</title>
        <authorList>
            <person name="Hofstatter P.G."/>
            <person name="Thangavel G."/>
            <person name="Lux T."/>
            <person name="Neumann P."/>
            <person name="Vondrak T."/>
            <person name="Novak P."/>
            <person name="Zhang M."/>
            <person name="Costa L."/>
            <person name="Castellani M."/>
            <person name="Scott A."/>
            <person name="Toegelov H."/>
            <person name="Fuchs J."/>
            <person name="Mata-Sucre Y."/>
            <person name="Dias Y."/>
            <person name="Vanzela A.L.L."/>
            <person name="Huettel B."/>
            <person name="Almeida C.C.S."/>
            <person name="Simkova H."/>
            <person name="Souza G."/>
            <person name="Pedrosa-Harand A."/>
            <person name="Macas J."/>
            <person name="Mayer K.F.X."/>
            <person name="Houben A."/>
            <person name="Marques A."/>
        </authorList>
    </citation>
    <scope>NUCLEOTIDE SEQUENCE</scope>
    <source>
        <strain evidence="5">RhyBre1mFocal</strain>
    </source>
</reference>